<dbReference type="EMBL" id="BGZO01000079">
    <property type="protein sequence ID" value="GBR77001.1"/>
    <property type="molecule type" value="Genomic_DNA"/>
</dbReference>
<dbReference type="Proteomes" id="UP000275925">
    <property type="component" value="Unassembled WGS sequence"/>
</dbReference>
<dbReference type="AlphaFoldDB" id="A0A388TJ42"/>
<evidence type="ECO:0000259" key="1">
    <source>
        <dbReference type="Pfam" id="PF03781"/>
    </source>
</evidence>
<organism evidence="2 3">
    <name type="scientific">Candidatus Termititenax persephonae</name>
    <dbReference type="NCBI Taxonomy" id="2218525"/>
    <lineage>
        <taxon>Bacteria</taxon>
        <taxon>Bacillati</taxon>
        <taxon>Candidatus Margulisiibacteriota</taxon>
        <taxon>Candidatus Termititenacia</taxon>
        <taxon>Candidatus Termititenacales</taxon>
        <taxon>Candidatus Termititenacaceae</taxon>
        <taxon>Candidatus Termititenax</taxon>
    </lineage>
</organism>
<dbReference type="PANTHER" id="PTHR23150:SF19">
    <property type="entry name" value="FORMYLGLYCINE-GENERATING ENZYME"/>
    <property type="match status" value="1"/>
</dbReference>
<evidence type="ECO:0000313" key="2">
    <source>
        <dbReference type="EMBL" id="GBR77001.1"/>
    </source>
</evidence>
<name>A0A388TJ42_9BACT</name>
<sequence length="513" mass="57976">MTSNYNDAYEGIGSGQPLSAEKMTAALNLMEKVANKVETGVLSGGNTGTQYPSAKVVWDSLKEAEERIVQSAVGKEITANKVNSAAWAANKDDDVRYPTCRAVNALLTGTQESTANKVTTVTQSDAQYPTARAVHTALDKKEDVANKVTAANWEANKDNDVKYPTCKAVAGLLRYDFERTANRVGAIMLSDARDDKYPSAKAVWDLLTIFEPLSLTLNGDRYVRLTKGGRDFWIAKYETTNQEFGTVMDYLPVYSIYGYNNNISYSYSNNYNNHNSEYADYPVEYANWYEAVQYCLRLTLESGDVSAGVKEQIRGYCVDMVGSYVAGQQWHNNQSMNFYDAVLKTEAYNDLALGLPGCYRLPTEEEWEYACRGGTTTAYIWGDQWDATEMSKYGWWDNNRTHHYYTIYYNNGGSYTNYSSYTGRVGEKEPNAYGLYDVLGNVWEWCSSEYNGSTSSYSYWDGTKYVSHPSPYRVIRGGASNNSYYYNFASSYRNNTYPPYRFNFLGFRLARTV</sequence>
<dbReference type="SUPFAM" id="SSF56436">
    <property type="entry name" value="C-type lectin-like"/>
    <property type="match status" value="1"/>
</dbReference>
<keyword evidence="3" id="KW-1185">Reference proteome</keyword>
<reference evidence="2 3" key="1">
    <citation type="journal article" date="2019" name="ISME J.">
        <title>Genome analyses of uncultured TG2/ZB3 bacteria in 'Margulisbacteria' specifically attached to ectosymbiotic spirochetes of protists in the termite gut.</title>
        <authorList>
            <person name="Utami Y.D."/>
            <person name="Kuwahara H."/>
            <person name="Igai K."/>
            <person name="Murakami T."/>
            <person name="Sugaya K."/>
            <person name="Morikawa T."/>
            <person name="Nagura Y."/>
            <person name="Yuki M."/>
            <person name="Deevong P."/>
            <person name="Inoue T."/>
            <person name="Kihara K."/>
            <person name="Lo N."/>
            <person name="Yamada A."/>
            <person name="Ohkuma M."/>
            <person name="Hongoh Y."/>
        </authorList>
    </citation>
    <scope>NUCLEOTIDE SEQUENCE [LARGE SCALE GENOMIC DNA]</scope>
    <source>
        <strain evidence="2">NkOx7-02</strain>
    </source>
</reference>
<dbReference type="InterPro" id="IPR005532">
    <property type="entry name" value="SUMF_dom"/>
</dbReference>
<dbReference type="GO" id="GO:0120147">
    <property type="term" value="F:formylglycine-generating oxidase activity"/>
    <property type="evidence" value="ECO:0007669"/>
    <property type="project" value="TreeGrafter"/>
</dbReference>
<dbReference type="InterPro" id="IPR042095">
    <property type="entry name" value="SUMF_sf"/>
</dbReference>
<dbReference type="InterPro" id="IPR016187">
    <property type="entry name" value="CTDL_fold"/>
</dbReference>
<accession>A0A388TJ42</accession>
<dbReference type="Gene3D" id="3.90.1580.10">
    <property type="entry name" value="paralog of FGE (formylglycine-generating enzyme)"/>
    <property type="match status" value="1"/>
</dbReference>
<gene>
    <name evidence="2" type="ORF">NO2_1463</name>
</gene>
<comment type="caution">
    <text evidence="2">The sequence shown here is derived from an EMBL/GenBank/DDBJ whole genome shotgun (WGS) entry which is preliminary data.</text>
</comment>
<evidence type="ECO:0000313" key="3">
    <source>
        <dbReference type="Proteomes" id="UP000275925"/>
    </source>
</evidence>
<dbReference type="Pfam" id="PF03781">
    <property type="entry name" value="FGE-sulfatase"/>
    <property type="match status" value="1"/>
</dbReference>
<feature type="domain" description="Sulfatase-modifying factor enzyme-like" evidence="1">
    <location>
        <begin position="226"/>
        <end position="511"/>
    </location>
</feature>
<proteinExistence type="predicted"/>
<dbReference type="PANTHER" id="PTHR23150">
    <property type="entry name" value="SULFATASE MODIFYING FACTOR 1, 2"/>
    <property type="match status" value="1"/>
</dbReference>
<protein>
    <recommendedName>
        <fullName evidence="1">Sulfatase-modifying factor enzyme-like domain-containing protein</fullName>
    </recommendedName>
</protein>
<dbReference type="InterPro" id="IPR051043">
    <property type="entry name" value="Sulfatase_Mod_Factor_Kinase"/>
</dbReference>